<accession>A0AAN7CGM1</accession>
<feature type="compositionally biased region" description="Gly residues" evidence="1">
    <location>
        <begin position="720"/>
        <end position="732"/>
    </location>
</feature>
<organism evidence="3 4">
    <name type="scientific">Achaetomium macrosporum</name>
    <dbReference type="NCBI Taxonomy" id="79813"/>
    <lineage>
        <taxon>Eukaryota</taxon>
        <taxon>Fungi</taxon>
        <taxon>Dikarya</taxon>
        <taxon>Ascomycota</taxon>
        <taxon>Pezizomycotina</taxon>
        <taxon>Sordariomycetes</taxon>
        <taxon>Sordariomycetidae</taxon>
        <taxon>Sordariales</taxon>
        <taxon>Chaetomiaceae</taxon>
        <taxon>Achaetomium</taxon>
    </lineage>
</organism>
<sequence>MEGRSLLTRITSFLSNLLSSDKDILLPRSAHHKPRLRLQALLSHCSFRRVILWGAASILLLCLALAPSGIRMPRERRLDQVDFQQDGNDAGGDNVDGNTADEGVVFVVSPGREKGDGAVWGENVPGWLRFRHLDGFYLGLKALVPVSEYRPEHPSPAGEEWPFPLTVSYTGLPTPIPFIPQPNYDSAEYTAQYHEVEPCYLDKDNKVPIPDLYAYDGLVQGQPEPLIGSHKLLGLRDDVCFDRFGRYGPYGLGYSFEEGGVEVGLDTERAGSEAVWAKTGKINYTRIDWGDAQARCYKANKKRFLDADDQGDPSKKHEERSFQETERQKIPRTAVVVRAYTGFRWTQHALLNFRAMISELALRSGGEYTVHFLLHVRDNSEAIWADPATAQRILDDNVPAEFHSLCTLWSEEQMRLVYPTQFGLSFTNPSGGDIHGVYRSAHMPLQYFAMTHPEYTYFWNWELDMRWLGNYYELFDRLGKWGKEQSRVEAWERSAKYYIPRYHGEWDNFTALVHNETQASGRPAILGPVYFPGRTALRSELRGESFLPPSCTSGSDMSRCGVGEDADLIVLNPLFDAEESGWIFAGDVTGYDVNLPIPPRRCAIVTASRLSRRLLAVMHEENWRLQHTMFSEMFPATMALHHGLKAVYAPHPVYIDREWDLDAVDRSFNGGRDHSSGGPGSPFDLRNEHNHKGTTWYYHSEFAGLLWRRWLGYAQYDGRGPNGGRSGEGTLRGGKEEEERPESTGRLCLRSMLYHPIKFEHPDE</sequence>
<keyword evidence="2" id="KW-1133">Transmembrane helix</keyword>
<keyword evidence="4" id="KW-1185">Reference proteome</keyword>
<evidence type="ECO:0008006" key="5">
    <source>
        <dbReference type="Google" id="ProtNLM"/>
    </source>
</evidence>
<evidence type="ECO:0000313" key="3">
    <source>
        <dbReference type="EMBL" id="KAK4241420.1"/>
    </source>
</evidence>
<name>A0AAN7CGM1_9PEZI</name>
<dbReference type="PANTHER" id="PTHR36205">
    <property type="entry name" value="CHROMOSOME 19, WHOLE GENOME SHOTGUN SEQUENCE"/>
    <property type="match status" value="1"/>
</dbReference>
<dbReference type="Proteomes" id="UP001303760">
    <property type="component" value="Unassembled WGS sequence"/>
</dbReference>
<reference evidence="3" key="1">
    <citation type="journal article" date="2023" name="Mol. Phylogenet. Evol.">
        <title>Genome-scale phylogeny and comparative genomics of the fungal order Sordariales.</title>
        <authorList>
            <person name="Hensen N."/>
            <person name="Bonometti L."/>
            <person name="Westerberg I."/>
            <person name="Brannstrom I.O."/>
            <person name="Guillou S."/>
            <person name="Cros-Aarteil S."/>
            <person name="Calhoun S."/>
            <person name="Haridas S."/>
            <person name="Kuo A."/>
            <person name="Mondo S."/>
            <person name="Pangilinan J."/>
            <person name="Riley R."/>
            <person name="LaButti K."/>
            <person name="Andreopoulos B."/>
            <person name="Lipzen A."/>
            <person name="Chen C."/>
            <person name="Yan M."/>
            <person name="Daum C."/>
            <person name="Ng V."/>
            <person name="Clum A."/>
            <person name="Steindorff A."/>
            <person name="Ohm R.A."/>
            <person name="Martin F."/>
            <person name="Silar P."/>
            <person name="Natvig D.O."/>
            <person name="Lalanne C."/>
            <person name="Gautier V."/>
            <person name="Ament-Velasquez S.L."/>
            <person name="Kruys A."/>
            <person name="Hutchinson M.I."/>
            <person name="Powell A.J."/>
            <person name="Barry K."/>
            <person name="Miller A.N."/>
            <person name="Grigoriev I.V."/>
            <person name="Debuchy R."/>
            <person name="Gladieux P."/>
            <person name="Hiltunen Thoren M."/>
            <person name="Johannesson H."/>
        </authorList>
    </citation>
    <scope>NUCLEOTIDE SEQUENCE</scope>
    <source>
        <strain evidence="3">CBS 532.94</strain>
    </source>
</reference>
<feature type="compositionally biased region" description="Basic and acidic residues" evidence="1">
    <location>
        <begin position="312"/>
        <end position="326"/>
    </location>
</feature>
<feature type="transmembrane region" description="Helical" evidence="2">
    <location>
        <begin position="50"/>
        <end position="70"/>
    </location>
</feature>
<gene>
    <name evidence="3" type="ORF">C8A03DRAFT_12292</name>
</gene>
<keyword evidence="2" id="KW-0812">Transmembrane</keyword>
<dbReference type="PANTHER" id="PTHR36205:SF3">
    <property type="entry name" value="MAJOR FACILITATOR SUPERFAMILY TRANSPORTER"/>
    <property type="match status" value="1"/>
</dbReference>
<dbReference type="Pfam" id="PF11885">
    <property type="entry name" value="DUF3405"/>
    <property type="match status" value="1"/>
</dbReference>
<dbReference type="AlphaFoldDB" id="A0AAN7CGM1"/>
<feature type="region of interest" description="Disordered" evidence="1">
    <location>
        <begin position="718"/>
        <end position="745"/>
    </location>
</feature>
<evidence type="ECO:0000256" key="2">
    <source>
        <dbReference type="SAM" id="Phobius"/>
    </source>
</evidence>
<keyword evidence="2" id="KW-0472">Membrane</keyword>
<dbReference type="EMBL" id="MU860022">
    <property type="protein sequence ID" value="KAK4241420.1"/>
    <property type="molecule type" value="Genomic_DNA"/>
</dbReference>
<feature type="compositionally biased region" description="Basic and acidic residues" evidence="1">
    <location>
        <begin position="733"/>
        <end position="743"/>
    </location>
</feature>
<comment type="caution">
    <text evidence="3">The sequence shown here is derived from an EMBL/GenBank/DDBJ whole genome shotgun (WGS) entry which is preliminary data.</text>
</comment>
<proteinExistence type="predicted"/>
<reference evidence="3" key="2">
    <citation type="submission" date="2023-05" db="EMBL/GenBank/DDBJ databases">
        <authorList>
            <consortium name="Lawrence Berkeley National Laboratory"/>
            <person name="Steindorff A."/>
            <person name="Hensen N."/>
            <person name="Bonometti L."/>
            <person name="Westerberg I."/>
            <person name="Brannstrom I.O."/>
            <person name="Guillou S."/>
            <person name="Cros-Aarteil S."/>
            <person name="Calhoun S."/>
            <person name="Haridas S."/>
            <person name="Kuo A."/>
            <person name="Mondo S."/>
            <person name="Pangilinan J."/>
            <person name="Riley R."/>
            <person name="Labutti K."/>
            <person name="Andreopoulos B."/>
            <person name="Lipzen A."/>
            <person name="Chen C."/>
            <person name="Yanf M."/>
            <person name="Daum C."/>
            <person name="Ng V."/>
            <person name="Clum A."/>
            <person name="Ohm R."/>
            <person name="Martin F."/>
            <person name="Silar P."/>
            <person name="Natvig D."/>
            <person name="Lalanne C."/>
            <person name="Gautier V."/>
            <person name="Ament-Velasquez S.L."/>
            <person name="Kruys A."/>
            <person name="Hutchinson M.I."/>
            <person name="Powell A.J."/>
            <person name="Barry K."/>
            <person name="Miller A.N."/>
            <person name="Grigoriev I.V."/>
            <person name="Debuchy R."/>
            <person name="Gladieux P."/>
            <person name="Thoren M.H."/>
            <person name="Johannesson H."/>
        </authorList>
    </citation>
    <scope>NUCLEOTIDE SEQUENCE</scope>
    <source>
        <strain evidence="3">CBS 532.94</strain>
    </source>
</reference>
<protein>
    <recommendedName>
        <fullName evidence="5">Major facilitator superfamily transporter</fullName>
    </recommendedName>
</protein>
<feature type="region of interest" description="Disordered" evidence="1">
    <location>
        <begin position="307"/>
        <end position="326"/>
    </location>
</feature>
<dbReference type="InterPro" id="IPR021822">
    <property type="entry name" value="DUF3405"/>
</dbReference>
<evidence type="ECO:0000256" key="1">
    <source>
        <dbReference type="SAM" id="MobiDB-lite"/>
    </source>
</evidence>
<evidence type="ECO:0000313" key="4">
    <source>
        <dbReference type="Proteomes" id="UP001303760"/>
    </source>
</evidence>